<proteinExistence type="predicted"/>
<dbReference type="Pfam" id="PF01061">
    <property type="entry name" value="ABC2_membrane"/>
    <property type="match status" value="1"/>
</dbReference>
<protein>
    <recommendedName>
        <fullName evidence="6">ABC-2 type transporter transmembrane domain-containing protein</fullName>
    </recommendedName>
</protein>
<keyword evidence="4 5" id="KW-0472">Membrane</keyword>
<evidence type="ECO:0000259" key="6">
    <source>
        <dbReference type="Pfam" id="PF01061"/>
    </source>
</evidence>
<dbReference type="EMBL" id="CVTD020000020">
    <property type="protein sequence ID" value="CRZ35108.1"/>
    <property type="molecule type" value="Genomic_DNA"/>
</dbReference>
<organism evidence="7 8">
    <name type="scientific">Herbinix hemicellulosilytica</name>
    <dbReference type="NCBI Taxonomy" id="1564487"/>
    <lineage>
        <taxon>Bacteria</taxon>
        <taxon>Bacillati</taxon>
        <taxon>Bacillota</taxon>
        <taxon>Clostridia</taxon>
        <taxon>Lachnospirales</taxon>
        <taxon>Lachnospiraceae</taxon>
        <taxon>Herbinix</taxon>
    </lineage>
</organism>
<keyword evidence="3 5" id="KW-1133">Transmembrane helix</keyword>
<dbReference type="AlphaFoldDB" id="A0A0H5SXM8"/>
<evidence type="ECO:0000256" key="4">
    <source>
        <dbReference type="ARBA" id="ARBA00023136"/>
    </source>
</evidence>
<feature type="domain" description="ABC-2 type transporter transmembrane" evidence="6">
    <location>
        <begin position="16"/>
        <end position="202"/>
    </location>
</feature>
<dbReference type="RefSeq" id="WP_103203205.1">
    <property type="nucleotide sequence ID" value="NZ_CVTD020000020.1"/>
</dbReference>
<dbReference type="InterPro" id="IPR013525">
    <property type="entry name" value="ABC2_TM"/>
</dbReference>
<feature type="transmembrane region" description="Helical" evidence="5">
    <location>
        <begin position="173"/>
        <end position="195"/>
    </location>
</feature>
<dbReference type="GO" id="GO:0140359">
    <property type="term" value="F:ABC-type transporter activity"/>
    <property type="evidence" value="ECO:0007669"/>
    <property type="project" value="InterPro"/>
</dbReference>
<evidence type="ECO:0000256" key="1">
    <source>
        <dbReference type="ARBA" id="ARBA00004141"/>
    </source>
</evidence>
<feature type="transmembrane region" description="Helical" evidence="5">
    <location>
        <begin position="102"/>
        <end position="129"/>
    </location>
</feature>
<dbReference type="Proteomes" id="UP000236497">
    <property type="component" value="Unassembled WGS sequence"/>
</dbReference>
<evidence type="ECO:0000313" key="7">
    <source>
        <dbReference type="EMBL" id="CRZ35108.1"/>
    </source>
</evidence>
<gene>
    <name evidence="7" type="ORF">HHT355_1909</name>
</gene>
<evidence type="ECO:0000256" key="5">
    <source>
        <dbReference type="SAM" id="Phobius"/>
    </source>
</evidence>
<sequence length="259" mass="28927">MKYINTLKQDVSLFGAEIKRAYKLLKVYPLDTINSIISFVIMSVVFMIGINAVGDSTQIFGVVFFPLMLNLIGGPSSSIRNDIEMGVFEQVYISKFSLIKVAIIRSIVAGLSSVVGSVLIGIILHLFFVKITIPFYHLLLLFVLFSIQGLLIGVILAGITLRFRKTETLLNTLNILLMILIVLPLASVSDLFWHIPSLLCPLWGIVTYYQQLLTDPYSPVVLWNLLVVVVNTGFLAFVARAFYNKLLNTTKIKGFLGQY</sequence>
<evidence type="ECO:0000313" key="8">
    <source>
        <dbReference type="Proteomes" id="UP000236497"/>
    </source>
</evidence>
<reference evidence="7 8" key="1">
    <citation type="submission" date="2015-06" db="EMBL/GenBank/DDBJ databases">
        <authorList>
            <person name="Wibberg Daniel"/>
        </authorList>
    </citation>
    <scope>NUCLEOTIDE SEQUENCE [LARGE SCALE GENOMIC DNA]</scope>
    <source>
        <strain evidence="7 8">T3/55T</strain>
    </source>
</reference>
<feature type="transmembrane region" description="Helical" evidence="5">
    <location>
        <begin position="28"/>
        <end position="50"/>
    </location>
</feature>
<name>A0A0H5SXM8_HERHM</name>
<evidence type="ECO:0000256" key="2">
    <source>
        <dbReference type="ARBA" id="ARBA00022692"/>
    </source>
</evidence>
<accession>A0A0H5SXM8</accession>
<feature type="transmembrane region" description="Helical" evidence="5">
    <location>
        <begin position="221"/>
        <end position="243"/>
    </location>
</feature>
<keyword evidence="8" id="KW-1185">Reference proteome</keyword>
<keyword evidence="2 5" id="KW-0812">Transmembrane</keyword>
<evidence type="ECO:0000256" key="3">
    <source>
        <dbReference type="ARBA" id="ARBA00022989"/>
    </source>
</evidence>
<dbReference type="OrthoDB" id="10015326at2"/>
<comment type="subcellular location">
    <subcellularLocation>
        <location evidence="1">Membrane</location>
        <topology evidence="1">Multi-pass membrane protein</topology>
    </subcellularLocation>
</comment>
<dbReference type="GO" id="GO:0016020">
    <property type="term" value="C:membrane"/>
    <property type="evidence" value="ECO:0007669"/>
    <property type="project" value="UniProtKB-SubCell"/>
</dbReference>
<feature type="transmembrane region" description="Helical" evidence="5">
    <location>
        <begin position="56"/>
        <end position="73"/>
    </location>
</feature>
<feature type="transmembrane region" description="Helical" evidence="5">
    <location>
        <begin position="135"/>
        <end position="161"/>
    </location>
</feature>